<proteinExistence type="predicted"/>
<organism evidence="1 2">
    <name type="scientific">Tetranychus urticae</name>
    <name type="common">Two-spotted spider mite</name>
    <dbReference type="NCBI Taxonomy" id="32264"/>
    <lineage>
        <taxon>Eukaryota</taxon>
        <taxon>Metazoa</taxon>
        <taxon>Ecdysozoa</taxon>
        <taxon>Arthropoda</taxon>
        <taxon>Chelicerata</taxon>
        <taxon>Arachnida</taxon>
        <taxon>Acari</taxon>
        <taxon>Acariformes</taxon>
        <taxon>Trombidiformes</taxon>
        <taxon>Prostigmata</taxon>
        <taxon>Eleutherengona</taxon>
        <taxon>Raphignathae</taxon>
        <taxon>Tetranychoidea</taxon>
        <taxon>Tetranychidae</taxon>
        <taxon>Tetranychus</taxon>
    </lineage>
</organism>
<keyword evidence="2" id="KW-1185">Reference proteome</keyword>
<dbReference type="Proteomes" id="UP000015104">
    <property type="component" value="Unassembled WGS sequence"/>
</dbReference>
<accession>T1KIG2</accession>
<reference evidence="2" key="1">
    <citation type="submission" date="2011-08" db="EMBL/GenBank/DDBJ databases">
        <authorList>
            <person name="Rombauts S."/>
        </authorList>
    </citation>
    <scope>NUCLEOTIDE SEQUENCE</scope>
    <source>
        <strain evidence="2">London</strain>
    </source>
</reference>
<dbReference type="EnsemblMetazoa" id="tetur12g01250.1">
    <property type="protein sequence ID" value="tetur12g01250.1"/>
    <property type="gene ID" value="tetur12g01250"/>
</dbReference>
<evidence type="ECO:0000313" key="2">
    <source>
        <dbReference type="Proteomes" id="UP000015104"/>
    </source>
</evidence>
<dbReference type="HOGENOM" id="CLU_3411014_0_0_1"/>
<sequence length="29" mass="3087">MVTRKVTLRYLSSSLLSTSSATAITAISK</sequence>
<protein>
    <submittedName>
        <fullName evidence="1">Uncharacterized protein</fullName>
    </submittedName>
</protein>
<reference evidence="1" key="2">
    <citation type="submission" date="2015-06" db="UniProtKB">
        <authorList>
            <consortium name="EnsemblMetazoa"/>
        </authorList>
    </citation>
    <scope>IDENTIFICATION</scope>
</reference>
<evidence type="ECO:0000313" key="1">
    <source>
        <dbReference type="EnsemblMetazoa" id="tetur12g01250.1"/>
    </source>
</evidence>
<name>T1KIG2_TETUR</name>
<dbReference type="EMBL" id="CAEY01000113">
    <property type="status" value="NOT_ANNOTATED_CDS"/>
    <property type="molecule type" value="Genomic_DNA"/>
</dbReference>
<dbReference type="AlphaFoldDB" id="T1KIG2"/>